<evidence type="ECO:0000313" key="1">
    <source>
        <dbReference type="EMBL" id="ALS21455.1"/>
    </source>
</evidence>
<sequence length="82" mass="9208">MKRQMYKMFIYLLPLLWLGMSYVKPSLACACAGEDPQPTLSDWLYVSAGVVCFAGLVILTIVLTVRVWMNHNTKDGKAPVNE</sequence>
<organism evidence="1 2">
    <name type="scientific">Paenibacillus naphthalenovorans</name>
    <dbReference type="NCBI Taxonomy" id="162209"/>
    <lineage>
        <taxon>Bacteria</taxon>
        <taxon>Bacillati</taxon>
        <taxon>Bacillota</taxon>
        <taxon>Bacilli</taxon>
        <taxon>Bacillales</taxon>
        <taxon>Paenibacillaceae</taxon>
        <taxon>Paenibacillus</taxon>
    </lineage>
</organism>
<evidence type="ECO:0000313" key="2">
    <source>
        <dbReference type="Proteomes" id="UP000061660"/>
    </source>
</evidence>
<reference evidence="2" key="1">
    <citation type="submission" date="2015-12" db="EMBL/GenBank/DDBJ databases">
        <title>Complete genome sequences of two moderately thermophilic Paenibacillus species.</title>
        <authorList>
            <person name="Butler R.III."/>
            <person name="Wang J."/>
            <person name="Stark B.C."/>
            <person name="Pombert J.-F."/>
        </authorList>
    </citation>
    <scope>NUCLEOTIDE SEQUENCE [LARGE SCALE GENOMIC DNA]</scope>
    <source>
        <strain evidence="2">32O-Y</strain>
    </source>
</reference>
<dbReference type="PATRIC" id="fig|162209.4.peg.1143"/>
<keyword evidence="2" id="KW-1185">Reference proteome</keyword>
<dbReference type="EMBL" id="CP013652">
    <property type="protein sequence ID" value="ALS21455.1"/>
    <property type="molecule type" value="Genomic_DNA"/>
</dbReference>
<reference evidence="1 2" key="2">
    <citation type="journal article" date="2016" name="Genome Announc.">
        <title>Complete Genome Sequences of Two Interactive Moderate Thermophiles, Paenibacillus napthalenovorans 32O-Y and Paenibacillus sp. 32O-W.</title>
        <authorList>
            <person name="Butler R.R.III."/>
            <person name="Wang J."/>
            <person name="Stark B.C."/>
            <person name="Pombert J.F."/>
        </authorList>
    </citation>
    <scope>NUCLEOTIDE SEQUENCE [LARGE SCALE GENOMIC DNA]</scope>
    <source>
        <strain evidence="1 2">32O-Y</strain>
    </source>
</reference>
<dbReference type="Proteomes" id="UP000061660">
    <property type="component" value="Chromosome"/>
</dbReference>
<protein>
    <submittedName>
        <fullName evidence="1">Uncharacterized protein</fullName>
    </submittedName>
</protein>
<dbReference type="OrthoDB" id="9999478at2"/>
<dbReference type="AlphaFoldDB" id="A0A0U2MV36"/>
<dbReference type="STRING" id="162209.IJ22_10760"/>
<name>A0A0U2MV36_9BACL</name>
<dbReference type="RefSeq" id="WP_054820057.1">
    <property type="nucleotide sequence ID" value="NZ_CP013652.1"/>
</dbReference>
<accession>A0A0U2MV36</accession>
<dbReference type="KEGG" id="pnp:IJ22_10760"/>
<proteinExistence type="predicted"/>
<gene>
    <name evidence="1" type="ORF">IJ22_10760</name>
</gene>